<protein>
    <recommendedName>
        <fullName evidence="2">Helicase ATP-binding domain-containing protein</fullName>
    </recommendedName>
</protein>
<organism evidence="3 4">
    <name type="scientific">Prymnesium parvum</name>
    <name type="common">Toxic golden alga</name>
    <dbReference type="NCBI Taxonomy" id="97485"/>
    <lineage>
        <taxon>Eukaryota</taxon>
        <taxon>Haptista</taxon>
        <taxon>Haptophyta</taxon>
        <taxon>Prymnesiophyceae</taxon>
        <taxon>Prymnesiales</taxon>
        <taxon>Prymnesiaceae</taxon>
        <taxon>Prymnesium</taxon>
    </lineage>
</organism>
<feature type="compositionally biased region" description="Acidic residues" evidence="1">
    <location>
        <begin position="863"/>
        <end position="873"/>
    </location>
</feature>
<dbReference type="InterPro" id="IPR014001">
    <property type="entry name" value="Helicase_ATP-bd"/>
</dbReference>
<dbReference type="CDD" id="cd18785">
    <property type="entry name" value="SF2_C"/>
    <property type="match status" value="1"/>
</dbReference>
<reference evidence="3 4" key="1">
    <citation type="journal article" date="2024" name="Science">
        <title>Giant polyketide synthase enzymes in the biosynthesis of giant marine polyether toxins.</title>
        <authorList>
            <person name="Fallon T.R."/>
            <person name="Shende V.V."/>
            <person name="Wierzbicki I.H."/>
            <person name="Pendleton A.L."/>
            <person name="Watervoot N.F."/>
            <person name="Auber R.P."/>
            <person name="Gonzalez D.J."/>
            <person name="Wisecaver J.H."/>
            <person name="Moore B.S."/>
        </authorList>
    </citation>
    <scope>NUCLEOTIDE SEQUENCE [LARGE SCALE GENOMIC DNA]</scope>
    <source>
        <strain evidence="3 4">12B1</strain>
    </source>
</reference>
<dbReference type="PROSITE" id="PS51192">
    <property type="entry name" value="HELICASE_ATP_BIND_1"/>
    <property type="match status" value="1"/>
</dbReference>
<evidence type="ECO:0000313" key="3">
    <source>
        <dbReference type="EMBL" id="KAL1523659.1"/>
    </source>
</evidence>
<evidence type="ECO:0000259" key="2">
    <source>
        <dbReference type="PROSITE" id="PS51192"/>
    </source>
</evidence>
<dbReference type="InterPro" id="IPR027417">
    <property type="entry name" value="P-loop_NTPase"/>
</dbReference>
<dbReference type="SMART" id="SM00487">
    <property type="entry name" value="DEXDc"/>
    <property type="match status" value="1"/>
</dbReference>
<proteinExistence type="predicted"/>
<evidence type="ECO:0000313" key="4">
    <source>
        <dbReference type="Proteomes" id="UP001515480"/>
    </source>
</evidence>
<dbReference type="Gene3D" id="3.40.50.300">
    <property type="entry name" value="P-loop containing nucleotide triphosphate hydrolases"/>
    <property type="match status" value="2"/>
</dbReference>
<keyword evidence="4" id="KW-1185">Reference proteome</keyword>
<accession>A0AB34JSX9</accession>
<feature type="region of interest" description="Disordered" evidence="1">
    <location>
        <begin position="805"/>
        <end position="882"/>
    </location>
</feature>
<feature type="domain" description="Helicase ATP-binding" evidence="2">
    <location>
        <begin position="260"/>
        <end position="487"/>
    </location>
</feature>
<dbReference type="SUPFAM" id="SSF52540">
    <property type="entry name" value="P-loop containing nucleoside triphosphate hydrolases"/>
    <property type="match status" value="1"/>
</dbReference>
<sequence length="882" mass="96800">MGSPARVAALLKKIEWIAHEFEQITDEACELSGVLQGEDAEPVDECAALLKAALGCVQRSTKMLGPREGGHRKRTQPSGQEVAAPTVLTLLQSSAGRQVLSTRDTFANIVDPEEKEARELAALRAQFAAGAAEDDEMGQVDWSASFDGGSDDEGGESPMGEYDEVTARRILEQMSISSLDQAQASVLVETWENRPGYVQQGTLGFNEFARGQMRLAGVPANHRVKPPEELAPPNWVDGIGDSDAKPRLQPYQETVAFLCRPQSLPNPRMLVVHRTGCGKTATMIQIADNYFFDRRPKILIFPTNAVCNSFYRELRNPRFPNRYSEYLKRGEFGDARKALELSCILRNGVVPSEFVNHPDLPSAPLRAFSYTMAGGAASCGARPNAVFKCPDGYAGSYPEAVPRMGGYDDFICSGNPFSNKIVLMDEVHNLVCPSAEILRNPKRMLMLQRLRQLLRTAENSVVIGLSGTPLSDQPGETSALLGLIKGRRAKDMSDEGFISYYMDTPLSVFPRLTPEGVLRSLPMLSKLEAGSDEAGDMQLSLRSADAIKLSCISRFCAVAQTFAYAGREDVARTVHGEAGRLLKREMSQVEYGSSMQLKRARGFASKLARIVEDVAQAPRYRTLVLVHRYAGYKLLLRMAAKRLGYDAVCGYPAAKTAAERNDPALARLLGPAHDEFSGRELCQCALCTFNRGSSGAPWLMIADAKECGEGVSFFGVRRLLLADVPSTAEEFVQRIGRAVRFLGHAHLPDTERHVEMRLYVATCKGDESTADEILVERLRGNLHTYEPELRKLQEKAVDATMWAMSEEDENQEPRGPEQNGDDGMSEGHRMDSEFEESSALAGTKTNFTASTSVLTNPLVVEEALSESEDEDNLAAEAAQVKK</sequence>
<comment type="caution">
    <text evidence="3">The sequence shown here is derived from an EMBL/GenBank/DDBJ whole genome shotgun (WGS) entry which is preliminary data.</text>
</comment>
<evidence type="ECO:0000256" key="1">
    <source>
        <dbReference type="SAM" id="MobiDB-lite"/>
    </source>
</evidence>
<dbReference type="AlphaFoldDB" id="A0AB34JSX9"/>
<name>A0AB34JSX9_PRYPA</name>
<feature type="compositionally biased region" description="Polar residues" evidence="1">
    <location>
        <begin position="843"/>
        <end position="855"/>
    </location>
</feature>
<gene>
    <name evidence="3" type="ORF">AB1Y20_018594</name>
</gene>
<dbReference type="Proteomes" id="UP001515480">
    <property type="component" value="Unassembled WGS sequence"/>
</dbReference>
<dbReference type="EMBL" id="JBGBPQ010000005">
    <property type="protein sequence ID" value="KAL1523659.1"/>
    <property type="molecule type" value="Genomic_DNA"/>
</dbReference>